<evidence type="ECO:0000313" key="2">
    <source>
        <dbReference type="EMBL" id="AKU95744.1"/>
    </source>
</evidence>
<accession>A0A0K1PRL2</accession>
<organism evidence="2 3">
    <name type="scientific">Labilithrix luteola</name>
    <dbReference type="NCBI Taxonomy" id="1391654"/>
    <lineage>
        <taxon>Bacteria</taxon>
        <taxon>Pseudomonadati</taxon>
        <taxon>Myxococcota</taxon>
        <taxon>Polyangia</taxon>
        <taxon>Polyangiales</taxon>
        <taxon>Labilitrichaceae</taxon>
        <taxon>Labilithrix</taxon>
    </lineage>
</organism>
<name>A0A0K1PRL2_9BACT</name>
<evidence type="ECO:0000256" key="1">
    <source>
        <dbReference type="SAM" id="MobiDB-lite"/>
    </source>
</evidence>
<keyword evidence="3" id="KW-1185">Reference proteome</keyword>
<dbReference type="AlphaFoldDB" id="A0A0K1PRL2"/>
<feature type="compositionally biased region" description="Basic and acidic residues" evidence="1">
    <location>
        <begin position="52"/>
        <end position="76"/>
    </location>
</feature>
<dbReference type="Proteomes" id="UP000064967">
    <property type="component" value="Chromosome"/>
</dbReference>
<proteinExistence type="predicted"/>
<protein>
    <submittedName>
        <fullName evidence="2">Uncharacterized protein</fullName>
    </submittedName>
</protein>
<dbReference type="KEGG" id="llu:AKJ09_02408"/>
<evidence type="ECO:0000313" key="3">
    <source>
        <dbReference type="Proteomes" id="UP000064967"/>
    </source>
</evidence>
<dbReference type="EMBL" id="CP012333">
    <property type="protein sequence ID" value="AKU95744.1"/>
    <property type="molecule type" value="Genomic_DNA"/>
</dbReference>
<feature type="region of interest" description="Disordered" evidence="1">
    <location>
        <begin position="1"/>
        <end position="79"/>
    </location>
</feature>
<feature type="compositionally biased region" description="Basic and acidic residues" evidence="1">
    <location>
        <begin position="1"/>
        <end position="26"/>
    </location>
</feature>
<gene>
    <name evidence="2" type="ORF">AKJ09_02408</name>
</gene>
<sequence length="141" mass="15658">MARRENEIRPDERTRADGRHLPARTDEDPDDGAVACVDRASLDGFADTTHLPTRDRRGARPKAKGTDEGGDGDGRTAHTSTTLGAYARAWQSPSLRHLAHQRGFGRRRRLTPTDRPWATVVARGRRSLTVSDVSHATRARR</sequence>
<reference evidence="2 3" key="1">
    <citation type="submission" date="2015-08" db="EMBL/GenBank/DDBJ databases">
        <authorList>
            <person name="Babu N.S."/>
            <person name="Beckwith C.J."/>
            <person name="Beseler K.G."/>
            <person name="Brison A."/>
            <person name="Carone J.V."/>
            <person name="Caskin T.P."/>
            <person name="Diamond M."/>
            <person name="Durham M.E."/>
            <person name="Foxe J.M."/>
            <person name="Go M."/>
            <person name="Henderson B.A."/>
            <person name="Jones I.B."/>
            <person name="McGettigan J.A."/>
            <person name="Micheletti S.J."/>
            <person name="Nasrallah M.E."/>
            <person name="Ortiz D."/>
            <person name="Piller C.R."/>
            <person name="Privatt S.R."/>
            <person name="Schneider S.L."/>
            <person name="Sharp S."/>
            <person name="Smith T.C."/>
            <person name="Stanton J.D."/>
            <person name="Ullery H.E."/>
            <person name="Wilson R.J."/>
            <person name="Serrano M.G."/>
            <person name="Buck G."/>
            <person name="Lee V."/>
            <person name="Wang Y."/>
            <person name="Carvalho R."/>
            <person name="Voegtly L."/>
            <person name="Shi R."/>
            <person name="Duckworth R."/>
            <person name="Johnson A."/>
            <person name="Loviza R."/>
            <person name="Walstead R."/>
            <person name="Shah Z."/>
            <person name="Kiflezghi M."/>
            <person name="Wade K."/>
            <person name="Ball S.L."/>
            <person name="Bradley K.W."/>
            <person name="Asai D.J."/>
            <person name="Bowman C.A."/>
            <person name="Russell D.A."/>
            <person name="Pope W.H."/>
            <person name="Jacobs-Sera D."/>
            <person name="Hendrix R.W."/>
            <person name="Hatfull G.F."/>
        </authorList>
    </citation>
    <scope>NUCLEOTIDE SEQUENCE [LARGE SCALE GENOMIC DNA]</scope>
    <source>
        <strain evidence="2 3">DSM 27648</strain>
    </source>
</reference>